<dbReference type="EMBL" id="QPKB01000011">
    <property type="protein sequence ID" value="RWR94646.1"/>
    <property type="molecule type" value="Genomic_DNA"/>
</dbReference>
<evidence type="ECO:0000313" key="1">
    <source>
        <dbReference type="EMBL" id="RWR94646.1"/>
    </source>
</evidence>
<comment type="caution">
    <text evidence="1">The sequence shown here is derived from an EMBL/GenBank/DDBJ whole genome shotgun (WGS) entry which is preliminary data.</text>
</comment>
<proteinExistence type="predicted"/>
<sequence>MRREGELSRKRDIVLPSDGRCPFYRGWHPHYVLSHLAGILTTVRFRALKISTVHPSPSDHTSVRRPGY</sequence>
<dbReference type="AlphaFoldDB" id="A0A3S3PNM8"/>
<dbReference type="Proteomes" id="UP000283530">
    <property type="component" value="Unassembled WGS sequence"/>
</dbReference>
<name>A0A3S3PNM8_9MAGN</name>
<protein>
    <submittedName>
        <fullName evidence="1">Uncharacterized protein</fullName>
    </submittedName>
</protein>
<accession>A0A3S3PNM8</accession>
<evidence type="ECO:0000313" key="2">
    <source>
        <dbReference type="Proteomes" id="UP000283530"/>
    </source>
</evidence>
<reference evidence="1 2" key="1">
    <citation type="journal article" date="2019" name="Nat. Plants">
        <title>Stout camphor tree genome fills gaps in understanding of flowering plant genome evolution.</title>
        <authorList>
            <person name="Chaw S.M."/>
            <person name="Liu Y.C."/>
            <person name="Wu Y.W."/>
            <person name="Wang H.Y."/>
            <person name="Lin C.I."/>
            <person name="Wu C.S."/>
            <person name="Ke H.M."/>
            <person name="Chang L.Y."/>
            <person name="Hsu C.Y."/>
            <person name="Yang H.T."/>
            <person name="Sudianto E."/>
            <person name="Hsu M.H."/>
            <person name="Wu K.P."/>
            <person name="Wang L.N."/>
            <person name="Leebens-Mack J.H."/>
            <person name="Tsai I.J."/>
        </authorList>
    </citation>
    <scope>NUCLEOTIDE SEQUENCE [LARGE SCALE GENOMIC DNA]</scope>
    <source>
        <strain evidence="2">cv. Chaw 1501</strain>
        <tissue evidence="1">Young leaves</tissue>
    </source>
</reference>
<keyword evidence="2" id="KW-1185">Reference proteome</keyword>
<organism evidence="1 2">
    <name type="scientific">Cinnamomum micranthum f. kanehirae</name>
    <dbReference type="NCBI Taxonomy" id="337451"/>
    <lineage>
        <taxon>Eukaryota</taxon>
        <taxon>Viridiplantae</taxon>
        <taxon>Streptophyta</taxon>
        <taxon>Embryophyta</taxon>
        <taxon>Tracheophyta</taxon>
        <taxon>Spermatophyta</taxon>
        <taxon>Magnoliopsida</taxon>
        <taxon>Magnoliidae</taxon>
        <taxon>Laurales</taxon>
        <taxon>Lauraceae</taxon>
        <taxon>Cinnamomum</taxon>
    </lineage>
</organism>
<gene>
    <name evidence="1" type="ORF">CKAN_02394800</name>
</gene>